<dbReference type="Proteomes" id="UP000887013">
    <property type="component" value="Unassembled WGS sequence"/>
</dbReference>
<feature type="compositionally biased region" description="Basic and acidic residues" evidence="1">
    <location>
        <begin position="43"/>
        <end position="52"/>
    </location>
</feature>
<evidence type="ECO:0000313" key="3">
    <source>
        <dbReference type="Proteomes" id="UP000887013"/>
    </source>
</evidence>
<proteinExistence type="predicted"/>
<name>A0A8X6QMX0_NEPPI</name>
<evidence type="ECO:0000256" key="1">
    <source>
        <dbReference type="SAM" id="MobiDB-lite"/>
    </source>
</evidence>
<evidence type="ECO:0000313" key="2">
    <source>
        <dbReference type="EMBL" id="GFU23004.1"/>
    </source>
</evidence>
<protein>
    <submittedName>
        <fullName evidence="2">Uncharacterized protein</fullName>
    </submittedName>
</protein>
<dbReference type="EMBL" id="BMAW01081123">
    <property type="protein sequence ID" value="GFU23004.1"/>
    <property type="molecule type" value="Genomic_DNA"/>
</dbReference>
<sequence length="108" mass="11876">MAEVAGLASVGRGEYRRKPNGIPPPEDTYGLKDGHHLPGRKRSPVERRKSENGGHPANCAQEQTKSDISAGWLAAQSRQAAGAKSMKWLSTGNNEMNSRRQLIRIRRS</sequence>
<organism evidence="2 3">
    <name type="scientific">Nephila pilipes</name>
    <name type="common">Giant wood spider</name>
    <name type="synonym">Nephila maculata</name>
    <dbReference type="NCBI Taxonomy" id="299642"/>
    <lineage>
        <taxon>Eukaryota</taxon>
        <taxon>Metazoa</taxon>
        <taxon>Ecdysozoa</taxon>
        <taxon>Arthropoda</taxon>
        <taxon>Chelicerata</taxon>
        <taxon>Arachnida</taxon>
        <taxon>Araneae</taxon>
        <taxon>Araneomorphae</taxon>
        <taxon>Entelegynae</taxon>
        <taxon>Araneoidea</taxon>
        <taxon>Nephilidae</taxon>
        <taxon>Nephila</taxon>
    </lineage>
</organism>
<feature type="region of interest" description="Disordered" evidence="1">
    <location>
        <begin position="1"/>
        <end position="65"/>
    </location>
</feature>
<reference evidence="2" key="1">
    <citation type="submission" date="2020-08" db="EMBL/GenBank/DDBJ databases">
        <title>Multicomponent nature underlies the extraordinary mechanical properties of spider dragline silk.</title>
        <authorList>
            <person name="Kono N."/>
            <person name="Nakamura H."/>
            <person name="Mori M."/>
            <person name="Yoshida Y."/>
            <person name="Ohtoshi R."/>
            <person name="Malay A.D."/>
            <person name="Moran D.A.P."/>
            <person name="Tomita M."/>
            <person name="Numata K."/>
            <person name="Arakawa K."/>
        </authorList>
    </citation>
    <scope>NUCLEOTIDE SEQUENCE</scope>
</reference>
<comment type="caution">
    <text evidence="2">The sequence shown here is derived from an EMBL/GenBank/DDBJ whole genome shotgun (WGS) entry which is preliminary data.</text>
</comment>
<keyword evidence="3" id="KW-1185">Reference proteome</keyword>
<accession>A0A8X6QMX0</accession>
<dbReference type="AlphaFoldDB" id="A0A8X6QMX0"/>
<gene>
    <name evidence="2" type="ORF">NPIL_688321</name>
</gene>